<evidence type="ECO:0000313" key="3">
    <source>
        <dbReference type="Proteomes" id="UP001190700"/>
    </source>
</evidence>
<feature type="region of interest" description="Disordered" evidence="1">
    <location>
        <begin position="1"/>
        <end position="26"/>
    </location>
</feature>
<sequence>MSTLEYGHDPSPEARRYLPKHPSASAKSQAYLTKRRLQPKFFETVLGYFDVTIGFKPSHSSMKVMDISKGKCTDVARCERVPVCFFQA</sequence>
<name>A0AAE0GBM8_9CHLO</name>
<dbReference type="AlphaFoldDB" id="A0AAE0GBM8"/>
<dbReference type="EMBL" id="LGRX02007326">
    <property type="protein sequence ID" value="KAK3275260.1"/>
    <property type="molecule type" value="Genomic_DNA"/>
</dbReference>
<accession>A0AAE0GBM8</accession>
<gene>
    <name evidence="2" type="ORF">CYMTET_16596</name>
</gene>
<reference evidence="2 3" key="1">
    <citation type="journal article" date="2015" name="Genome Biol. Evol.">
        <title>Comparative Genomics of a Bacterivorous Green Alga Reveals Evolutionary Causalities and Consequences of Phago-Mixotrophic Mode of Nutrition.</title>
        <authorList>
            <person name="Burns J.A."/>
            <person name="Paasch A."/>
            <person name="Narechania A."/>
            <person name="Kim E."/>
        </authorList>
    </citation>
    <scope>NUCLEOTIDE SEQUENCE [LARGE SCALE GENOMIC DNA]</scope>
    <source>
        <strain evidence="2 3">PLY_AMNH</strain>
    </source>
</reference>
<evidence type="ECO:0000256" key="1">
    <source>
        <dbReference type="SAM" id="MobiDB-lite"/>
    </source>
</evidence>
<organism evidence="2 3">
    <name type="scientific">Cymbomonas tetramitiformis</name>
    <dbReference type="NCBI Taxonomy" id="36881"/>
    <lineage>
        <taxon>Eukaryota</taxon>
        <taxon>Viridiplantae</taxon>
        <taxon>Chlorophyta</taxon>
        <taxon>Pyramimonadophyceae</taxon>
        <taxon>Pyramimonadales</taxon>
        <taxon>Pyramimonadaceae</taxon>
        <taxon>Cymbomonas</taxon>
    </lineage>
</organism>
<proteinExistence type="predicted"/>
<keyword evidence="3" id="KW-1185">Reference proteome</keyword>
<dbReference type="Proteomes" id="UP001190700">
    <property type="component" value="Unassembled WGS sequence"/>
</dbReference>
<protein>
    <submittedName>
        <fullName evidence="2">Uncharacterized protein</fullName>
    </submittedName>
</protein>
<evidence type="ECO:0000313" key="2">
    <source>
        <dbReference type="EMBL" id="KAK3275260.1"/>
    </source>
</evidence>
<comment type="caution">
    <text evidence="2">The sequence shown here is derived from an EMBL/GenBank/DDBJ whole genome shotgun (WGS) entry which is preliminary data.</text>
</comment>
<feature type="compositionally biased region" description="Basic and acidic residues" evidence="1">
    <location>
        <begin position="1"/>
        <end position="16"/>
    </location>
</feature>